<organism evidence="10 11">
    <name type="scientific">Coprinopsis marcescibilis</name>
    <name type="common">Agaric fungus</name>
    <name type="synonym">Psathyrella marcescibilis</name>
    <dbReference type="NCBI Taxonomy" id="230819"/>
    <lineage>
        <taxon>Eukaryota</taxon>
        <taxon>Fungi</taxon>
        <taxon>Dikarya</taxon>
        <taxon>Basidiomycota</taxon>
        <taxon>Agaricomycotina</taxon>
        <taxon>Agaricomycetes</taxon>
        <taxon>Agaricomycetidae</taxon>
        <taxon>Agaricales</taxon>
        <taxon>Agaricineae</taxon>
        <taxon>Psathyrellaceae</taxon>
        <taxon>Coprinopsis</taxon>
    </lineage>
</organism>
<dbReference type="PROSITE" id="PS00079">
    <property type="entry name" value="MULTICOPPER_OXIDASE1"/>
    <property type="match status" value="1"/>
</dbReference>
<evidence type="ECO:0000259" key="9">
    <source>
        <dbReference type="Pfam" id="PF07732"/>
    </source>
</evidence>
<dbReference type="GO" id="GO:0005507">
    <property type="term" value="F:copper ion binding"/>
    <property type="evidence" value="ECO:0007669"/>
    <property type="project" value="InterPro"/>
</dbReference>
<reference evidence="10 11" key="1">
    <citation type="journal article" date="2019" name="Nat. Ecol. Evol.">
        <title>Megaphylogeny resolves global patterns of mushroom evolution.</title>
        <authorList>
            <person name="Varga T."/>
            <person name="Krizsan K."/>
            <person name="Foldi C."/>
            <person name="Dima B."/>
            <person name="Sanchez-Garcia M."/>
            <person name="Sanchez-Ramirez S."/>
            <person name="Szollosi G.J."/>
            <person name="Szarkandi J.G."/>
            <person name="Papp V."/>
            <person name="Albert L."/>
            <person name="Andreopoulos W."/>
            <person name="Angelini C."/>
            <person name="Antonin V."/>
            <person name="Barry K.W."/>
            <person name="Bougher N.L."/>
            <person name="Buchanan P."/>
            <person name="Buyck B."/>
            <person name="Bense V."/>
            <person name="Catcheside P."/>
            <person name="Chovatia M."/>
            <person name="Cooper J."/>
            <person name="Damon W."/>
            <person name="Desjardin D."/>
            <person name="Finy P."/>
            <person name="Geml J."/>
            <person name="Haridas S."/>
            <person name="Hughes K."/>
            <person name="Justo A."/>
            <person name="Karasinski D."/>
            <person name="Kautmanova I."/>
            <person name="Kiss B."/>
            <person name="Kocsube S."/>
            <person name="Kotiranta H."/>
            <person name="LaButti K.M."/>
            <person name="Lechner B.E."/>
            <person name="Liimatainen K."/>
            <person name="Lipzen A."/>
            <person name="Lukacs Z."/>
            <person name="Mihaltcheva S."/>
            <person name="Morgado L.N."/>
            <person name="Niskanen T."/>
            <person name="Noordeloos M.E."/>
            <person name="Ohm R.A."/>
            <person name="Ortiz-Santana B."/>
            <person name="Ovrebo C."/>
            <person name="Racz N."/>
            <person name="Riley R."/>
            <person name="Savchenko A."/>
            <person name="Shiryaev A."/>
            <person name="Soop K."/>
            <person name="Spirin V."/>
            <person name="Szebenyi C."/>
            <person name="Tomsovsky M."/>
            <person name="Tulloss R.E."/>
            <person name="Uehling J."/>
            <person name="Grigoriev I.V."/>
            <person name="Vagvolgyi C."/>
            <person name="Papp T."/>
            <person name="Martin F.M."/>
            <person name="Miettinen O."/>
            <person name="Hibbett D.S."/>
            <person name="Nagy L.G."/>
        </authorList>
    </citation>
    <scope>NUCLEOTIDE SEQUENCE [LARGE SCALE GENOMIC DNA]</scope>
    <source>
        <strain evidence="10 11">CBS 121175</strain>
    </source>
</reference>
<evidence type="ECO:0000313" key="10">
    <source>
        <dbReference type="EMBL" id="TFK19083.1"/>
    </source>
</evidence>
<evidence type="ECO:0000259" key="8">
    <source>
        <dbReference type="Pfam" id="PF07731"/>
    </source>
</evidence>
<protein>
    <submittedName>
        <fullName evidence="10">Laccase 8</fullName>
    </submittedName>
</protein>
<dbReference type="Gene3D" id="2.60.40.420">
    <property type="entry name" value="Cupredoxins - blue copper proteins"/>
    <property type="match status" value="3"/>
</dbReference>
<keyword evidence="6" id="KW-0325">Glycoprotein</keyword>
<evidence type="ECO:0000313" key="11">
    <source>
        <dbReference type="Proteomes" id="UP000307440"/>
    </source>
</evidence>
<dbReference type="InterPro" id="IPR033138">
    <property type="entry name" value="Cu_oxidase_CS"/>
</dbReference>
<dbReference type="GO" id="GO:0016491">
    <property type="term" value="F:oxidoreductase activity"/>
    <property type="evidence" value="ECO:0007669"/>
    <property type="project" value="UniProtKB-KW"/>
</dbReference>
<keyword evidence="2" id="KW-0479">Metal-binding</keyword>
<dbReference type="InterPro" id="IPR011706">
    <property type="entry name" value="Cu-oxidase_C"/>
</dbReference>
<dbReference type="InterPro" id="IPR002355">
    <property type="entry name" value="Cu_oxidase_Cu_BS"/>
</dbReference>
<proteinExistence type="inferred from homology"/>
<evidence type="ECO:0000256" key="2">
    <source>
        <dbReference type="ARBA" id="ARBA00022723"/>
    </source>
</evidence>
<keyword evidence="11" id="KW-1185">Reference proteome</keyword>
<accession>A0A5C3KH72</accession>
<evidence type="ECO:0000256" key="5">
    <source>
        <dbReference type="ARBA" id="ARBA00023157"/>
    </source>
</evidence>
<evidence type="ECO:0000256" key="6">
    <source>
        <dbReference type="ARBA" id="ARBA00023180"/>
    </source>
</evidence>
<dbReference type="Proteomes" id="UP000307440">
    <property type="component" value="Unassembled WGS sequence"/>
</dbReference>
<dbReference type="PANTHER" id="PTHR11709:SF511">
    <property type="entry name" value="LACCASE"/>
    <property type="match status" value="1"/>
</dbReference>
<evidence type="ECO:0000259" key="7">
    <source>
        <dbReference type="Pfam" id="PF00394"/>
    </source>
</evidence>
<dbReference type="STRING" id="230819.A0A5C3KH72"/>
<keyword evidence="4" id="KW-0186">Copper</keyword>
<keyword evidence="5" id="KW-1015">Disulfide bond</keyword>
<keyword evidence="3" id="KW-0560">Oxidoreductase</keyword>
<dbReference type="InterPro" id="IPR008972">
    <property type="entry name" value="Cupredoxin"/>
</dbReference>
<dbReference type="Pfam" id="PF07731">
    <property type="entry name" value="Cu-oxidase_2"/>
    <property type="match status" value="1"/>
</dbReference>
<dbReference type="EMBL" id="ML210361">
    <property type="protein sequence ID" value="TFK19083.1"/>
    <property type="molecule type" value="Genomic_DNA"/>
</dbReference>
<dbReference type="CDD" id="cd13903">
    <property type="entry name" value="CuRO_3_Tv-LCC_like"/>
    <property type="match status" value="1"/>
</dbReference>
<dbReference type="FunFam" id="2.60.40.420:FF:000045">
    <property type="entry name" value="Laccase 2"/>
    <property type="match status" value="1"/>
</dbReference>
<evidence type="ECO:0000256" key="1">
    <source>
        <dbReference type="ARBA" id="ARBA00010609"/>
    </source>
</evidence>
<feature type="domain" description="Plastocyanin-like" evidence="7">
    <location>
        <begin position="164"/>
        <end position="309"/>
    </location>
</feature>
<gene>
    <name evidence="10" type="ORF">FA15DRAFT_602165</name>
</gene>
<dbReference type="PROSITE" id="PS00080">
    <property type="entry name" value="MULTICOPPER_OXIDASE2"/>
    <property type="match status" value="1"/>
</dbReference>
<dbReference type="InterPro" id="IPR001117">
    <property type="entry name" value="Cu-oxidase_2nd"/>
</dbReference>
<dbReference type="OrthoDB" id="2121828at2759"/>
<evidence type="ECO:0000256" key="4">
    <source>
        <dbReference type="ARBA" id="ARBA00023008"/>
    </source>
</evidence>
<feature type="domain" description="Plastocyanin-like" evidence="8">
    <location>
        <begin position="373"/>
        <end position="497"/>
    </location>
</feature>
<feature type="domain" description="Plastocyanin-like" evidence="9">
    <location>
        <begin position="36"/>
        <end position="152"/>
    </location>
</feature>
<comment type="similarity">
    <text evidence="1">Belongs to the multicopper oxidase family.</text>
</comment>
<dbReference type="Pfam" id="PF07732">
    <property type="entry name" value="Cu-oxidase_3"/>
    <property type="match status" value="1"/>
</dbReference>
<dbReference type="SUPFAM" id="SSF49503">
    <property type="entry name" value="Cupredoxins"/>
    <property type="match status" value="3"/>
</dbReference>
<sequence length="535" mass="57647">MRDDDSAGDQAAASAAASYGASVVSSMTTLNVVNTLLSPDGFERPSTTLNGVYPAPLIKATKGDPFQINVVNALTDDTQYRATSIHWHGITQHTTNWADGVAGINQCPIAPEEAFLYQFNPTSQVGTYWYHSHFRTQYCDGMRGPLVIYDPQDPYLSMYDVDDENTIITLGDWYHLQSPSITGVAAADSTLINGKGRYIGGPAVDLAIINVVPGKRYRFRIVAMSCDPNFIFSIDSHTLTIIEADGQYTEPLQVDSIQIFAGQRYSAVMVADQAVGNYWVRALPNDGYGDLPTTFEGGVNSAVLRYAGAPTDSDPVSVQLDAPVMLDETLLRPLDTTPVPGLPFPGGADVNIELDMSFDIDAWRFYVNNVSLTPPSVPVLLQILSGSVAAQDYLPAGAVYTLPKNASVEINIPGGVISSPHPFHLHGHSFSVVRSAGNDTASNYVNPVKRDVVSTGDIGSNTTIRFFTDNSGPWILHCHIDWHLDLGLGIVLAEDPADTGLSNPTPKAWDDLCPIYNALDPSLTAIEVVPTPSAL</sequence>
<evidence type="ECO:0000256" key="3">
    <source>
        <dbReference type="ARBA" id="ARBA00023002"/>
    </source>
</evidence>
<dbReference type="InterPro" id="IPR045087">
    <property type="entry name" value="Cu-oxidase_fam"/>
</dbReference>
<name>A0A5C3KH72_COPMA</name>
<dbReference type="Pfam" id="PF00394">
    <property type="entry name" value="Cu-oxidase"/>
    <property type="match status" value="1"/>
</dbReference>
<dbReference type="PANTHER" id="PTHR11709">
    <property type="entry name" value="MULTI-COPPER OXIDASE"/>
    <property type="match status" value="1"/>
</dbReference>
<dbReference type="InterPro" id="IPR011707">
    <property type="entry name" value="Cu-oxidase-like_N"/>
</dbReference>
<dbReference type="AlphaFoldDB" id="A0A5C3KH72"/>